<dbReference type="SUPFAM" id="SSF51905">
    <property type="entry name" value="FAD/NAD(P)-binding domain"/>
    <property type="match status" value="2"/>
</dbReference>
<keyword evidence="1" id="KW-0285">Flavoprotein</keyword>
<protein>
    <submittedName>
        <fullName evidence="4">NAD(P)/FAD-dependent oxidoreductase</fullName>
    </submittedName>
</protein>
<dbReference type="InterPro" id="IPR023753">
    <property type="entry name" value="FAD/NAD-binding_dom"/>
</dbReference>
<dbReference type="PRINTS" id="PR00469">
    <property type="entry name" value="PNDRDTASEII"/>
</dbReference>
<dbReference type="Gene3D" id="3.50.50.60">
    <property type="entry name" value="FAD/NAD(P)-binding domain"/>
    <property type="match status" value="2"/>
</dbReference>
<organism evidence="4 5">
    <name type="scientific">Alkalibaculum sporogenes</name>
    <dbReference type="NCBI Taxonomy" id="2655001"/>
    <lineage>
        <taxon>Bacteria</taxon>
        <taxon>Bacillati</taxon>
        <taxon>Bacillota</taxon>
        <taxon>Clostridia</taxon>
        <taxon>Eubacteriales</taxon>
        <taxon>Eubacteriaceae</taxon>
        <taxon>Alkalibaculum</taxon>
    </lineage>
</organism>
<dbReference type="InterPro" id="IPR050097">
    <property type="entry name" value="Ferredoxin-NADP_redctase_2"/>
</dbReference>
<dbReference type="AlphaFoldDB" id="A0A6A7K9K6"/>
<gene>
    <name evidence="4" type="ORF">GC105_09760</name>
</gene>
<evidence type="ECO:0000259" key="3">
    <source>
        <dbReference type="Pfam" id="PF07992"/>
    </source>
</evidence>
<keyword evidence="2" id="KW-0560">Oxidoreductase</keyword>
<evidence type="ECO:0000313" key="5">
    <source>
        <dbReference type="Proteomes" id="UP000440004"/>
    </source>
</evidence>
<evidence type="ECO:0000313" key="4">
    <source>
        <dbReference type="EMBL" id="MPW26076.1"/>
    </source>
</evidence>
<dbReference type="EMBL" id="WHNX01000013">
    <property type="protein sequence ID" value="MPW26076.1"/>
    <property type="molecule type" value="Genomic_DNA"/>
</dbReference>
<dbReference type="Pfam" id="PF07992">
    <property type="entry name" value="Pyr_redox_2"/>
    <property type="match status" value="1"/>
</dbReference>
<feature type="domain" description="FAD/NAD(P)-binding" evidence="3">
    <location>
        <begin position="3"/>
        <end position="278"/>
    </location>
</feature>
<reference evidence="4 5" key="1">
    <citation type="submission" date="2019-10" db="EMBL/GenBank/DDBJ databases">
        <title>Alkalibaculum tamaniensis sp.nov., a new alkaliphilic acetogen, isolated on methoxylated aromatics from a mud volcano.</title>
        <authorList>
            <person name="Khomyakova M.A."/>
            <person name="Merkel A.Y."/>
            <person name="Bonch-Osmolovskaya E.A."/>
            <person name="Slobodkin A.I."/>
        </authorList>
    </citation>
    <scope>NUCLEOTIDE SEQUENCE [LARGE SCALE GENOMIC DNA]</scope>
    <source>
        <strain evidence="4 5">M08DMB</strain>
    </source>
</reference>
<dbReference type="PRINTS" id="PR00368">
    <property type="entry name" value="FADPNR"/>
</dbReference>
<comment type="caution">
    <text evidence="4">The sequence shown here is derived from an EMBL/GenBank/DDBJ whole genome shotgun (WGS) entry which is preliminary data.</text>
</comment>
<evidence type="ECO:0000256" key="1">
    <source>
        <dbReference type="ARBA" id="ARBA00022630"/>
    </source>
</evidence>
<proteinExistence type="predicted"/>
<evidence type="ECO:0000256" key="2">
    <source>
        <dbReference type="ARBA" id="ARBA00023002"/>
    </source>
</evidence>
<dbReference type="GO" id="GO:0016491">
    <property type="term" value="F:oxidoreductase activity"/>
    <property type="evidence" value="ECO:0007669"/>
    <property type="project" value="UniProtKB-KW"/>
</dbReference>
<dbReference type="InterPro" id="IPR036188">
    <property type="entry name" value="FAD/NAD-bd_sf"/>
</dbReference>
<dbReference type="PANTHER" id="PTHR48105">
    <property type="entry name" value="THIOREDOXIN REDUCTASE 1-RELATED-RELATED"/>
    <property type="match status" value="1"/>
</dbReference>
<sequence>MIFDVIIIGKGPAGLSASLYTTRGNLSTLIIGSDSELLKAHVIENYCFIPRATGKEMIEKGIQQARDFGAKVVEEEVIGIKQLDNTFIVSTNQNSYVARSIILATGKSKIQVPIKNLDIFEGKGIHYCVACDGYFYNGSSVGILGYTDYAIHELKEFEGITTNITLYTNGNELVVNEESKKYLSDNKIKINTSPILSVDGGDFLEFVEFKSGEQEKIEGLFVAYGTASSTDFARNLGVLVESNNIIVNKEQETDISGVFAAGNCTGGFAQVSTAVGEGANAGQSIKKYLRTIKQ</sequence>
<accession>A0A6A7K9K6</accession>
<dbReference type="Proteomes" id="UP000440004">
    <property type="component" value="Unassembled WGS sequence"/>
</dbReference>
<keyword evidence="5" id="KW-1185">Reference proteome</keyword>
<name>A0A6A7K9K6_9FIRM</name>